<sequence>MNNNAGEQNLSNNQIGMKPTLRLEQDGKIIEFNLTINIYNTNDNHNNLANAGAQAGVSYTASDQGQISGDNSENLYINKEPEHKVEYFIEKTKENNQIKSKNPFRSYRYNRP</sequence>
<protein>
    <submittedName>
        <fullName evidence="1">Uncharacterized protein</fullName>
    </submittedName>
</protein>
<evidence type="ECO:0000313" key="2">
    <source>
        <dbReference type="Proteomes" id="UP000789833"/>
    </source>
</evidence>
<dbReference type="RefSeq" id="WP_230501842.1">
    <property type="nucleotide sequence ID" value="NZ_CAKJTJ010000014.1"/>
</dbReference>
<comment type="caution">
    <text evidence="1">The sequence shown here is derived from an EMBL/GenBank/DDBJ whole genome shotgun (WGS) entry which is preliminary data.</text>
</comment>
<proteinExistence type="predicted"/>
<gene>
    <name evidence="1" type="ORF">BACCIP111883_02665</name>
</gene>
<dbReference type="Proteomes" id="UP000789833">
    <property type="component" value="Unassembled WGS sequence"/>
</dbReference>
<dbReference type="EMBL" id="CAKJTJ010000014">
    <property type="protein sequence ID" value="CAG9621874.1"/>
    <property type="molecule type" value="Genomic_DNA"/>
</dbReference>
<name>A0ABM8YPD3_9BACI</name>
<evidence type="ECO:0000313" key="1">
    <source>
        <dbReference type="EMBL" id="CAG9621874.1"/>
    </source>
</evidence>
<organism evidence="1 2">
    <name type="scientific">Sutcliffiella rhizosphaerae</name>
    <dbReference type="NCBI Taxonomy" id="2880967"/>
    <lineage>
        <taxon>Bacteria</taxon>
        <taxon>Bacillati</taxon>
        <taxon>Bacillota</taxon>
        <taxon>Bacilli</taxon>
        <taxon>Bacillales</taxon>
        <taxon>Bacillaceae</taxon>
        <taxon>Sutcliffiella</taxon>
    </lineage>
</organism>
<reference evidence="1 2" key="1">
    <citation type="submission" date="2021-10" db="EMBL/GenBank/DDBJ databases">
        <authorList>
            <person name="Criscuolo A."/>
        </authorList>
    </citation>
    <scope>NUCLEOTIDE SEQUENCE [LARGE SCALE GENOMIC DNA]</scope>
    <source>
        <strain evidence="2">CIP 111883</strain>
    </source>
</reference>
<keyword evidence="2" id="KW-1185">Reference proteome</keyword>
<accession>A0ABM8YPD3</accession>